<protein>
    <submittedName>
        <fullName evidence="1">Uncharacterized protein</fullName>
    </submittedName>
</protein>
<dbReference type="KEGG" id="sdyn:Mal52_45930"/>
<dbReference type="AlphaFoldDB" id="A0A517ZUJ5"/>
<evidence type="ECO:0000313" key="2">
    <source>
        <dbReference type="Proteomes" id="UP000319383"/>
    </source>
</evidence>
<organism evidence="1 2">
    <name type="scientific">Symmachiella dynata</name>
    <dbReference type="NCBI Taxonomy" id="2527995"/>
    <lineage>
        <taxon>Bacteria</taxon>
        <taxon>Pseudomonadati</taxon>
        <taxon>Planctomycetota</taxon>
        <taxon>Planctomycetia</taxon>
        <taxon>Planctomycetales</taxon>
        <taxon>Planctomycetaceae</taxon>
        <taxon>Symmachiella</taxon>
    </lineage>
</organism>
<reference evidence="1 2" key="1">
    <citation type="submission" date="2019-02" db="EMBL/GenBank/DDBJ databases">
        <title>Deep-cultivation of Planctomycetes and their phenomic and genomic characterization uncovers novel biology.</title>
        <authorList>
            <person name="Wiegand S."/>
            <person name="Jogler M."/>
            <person name="Boedeker C."/>
            <person name="Pinto D."/>
            <person name="Vollmers J."/>
            <person name="Rivas-Marin E."/>
            <person name="Kohn T."/>
            <person name="Peeters S.H."/>
            <person name="Heuer A."/>
            <person name="Rast P."/>
            <person name="Oberbeckmann S."/>
            <person name="Bunk B."/>
            <person name="Jeske O."/>
            <person name="Meyerdierks A."/>
            <person name="Storesund J.E."/>
            <person name="Kallscheuer N."/>
            <person name="Luecker S."/>
            <person name="Lage O.M."/>
            <person name="Pohl T."/>
            <person name="Merkel B.J."/>
            <person name="Hornburger P."/>
            <person name="Mueller R.-W."/>
            <person name="Bruemmer F."/>
            <person name="Labrenz M."/>
            <person name="Spormann A.M."/>
            <person name="Op den Camp H."/>
            <person name="Overmann J."/>
            <person name="Amann R."/>
            <person name="Jetten M.S.M."/>
            <person name="Mascher T."/>
            <person name="Medema M.H."/>
            <person name="Devos D.P."/>
            <person name="Kaster A.-K."/>
            <person name="Ovreas L."/>
            <person name="Rohde M."/>
            <person name="Galperin M.Y."/>
            <person name="Jogler C."/>
        </authorList>
    </citation>
    <scope>NUCLEOTIDE SEQUENCE [LARGE SCALE GENOMIC DNA]</scope>
    <source>
        <strain evidence="1 2">Mal52</strain>
    </source>
</reference>
<dbReference type="Proteomes" id="UP000319383">
    <property type="component" value="Chromosome"/>
</dbReference>
<proteinExistence type="predicted"/>
<evidence type="ECO:0000313" key="1">
    <source>
        <dbReference type="EMBL" id="QDU46096.1"/>
    </source>
</evidence>
<gene>
    <name evidence="1" type="ORF">Mal52_45930</name>
</gene>
<name>A0A517ZUJ5_9PLAN</name>
<dbReference type="RefSeq" id="WP_145378619.1">
    <property type="nucleotide sequence ID" value="NZ_CP036276.1"/>
</dbReference>
<keyword evidence="2" id="KW-1185">Reference proteome</keyword>
<dbReference type="EMBL" id="CP036276">
    <property type="protein sequence ID" value="QDU46096.1"/>
    <property type="molecule type" value="Genomic_DNA"/>
</dbReference>
<accession>A0A517ZUJ5</accession>
<sequence>MQPLNWNDIYRVSEKRRVATQAEMERLREACGVLPVGYQEFISEFGFGEFDSILVMHPEDVFGQINLLRESLAEWRCMCQDFDQPVMIPEQSVEDAVPLARTDWGDYYFCTPSDPGVLRYIWRGHDSDSNPSVLPLGFLNPFIHREENQAPEELGQENLVFDAFRDVFKYHVHLSGSKISPDAPDTLAILTRDVLDCLRPNKVVEDKEIRITTAYVKRFGAEVDIGFRARESQFYIFAHCDFEEESNFIECLAKLKNDGYAIDVVS</sequence>